<keyword evidence="1" id="KW-1133">Transmembrane helix</keyword>
<evidence type="ECO:0000256" key="1">
    <source>
        <dbReference type="SAM" id="Phobius"/>
    </source>
</evidence>
<feature type="transmembrane region" description="Helical" evidence="1">
    <location>
        <begin position="183"/>
        <end position="199"/>
    </location>
</feature>
<dbReference type="STRING" id="334426.A0A0R3PL60"/>
<dbReference type="PANTHER" id="PTHR12943:SF27">
    <property type="entry name" value="HOMOCYSTEINE-INDUCED ENDOPLASMIC RETICULUM PROTEIN, ISOFORM A"/>
    <property type="match status" value="1"/>
</dbReference>
<keyword evidence="1" id="KW-0472">Membrane</keyword>
<evidence type="ECO:0000313" key="2">
    <source>
        <dbReference type="EMBL" id="VDM57037.1"/>
    </source>
</evidence>
<keyword evidence="1" id="KW-0812">Transmembrane</keyword>
<dbReference type="AlphaFoldDB" id="A0A0R3PL60"/>
<evidence type="ECO:0000313" key="3">
    <source>
        <dbReference type="Proteomes" id="UP000267027"/>
    </source>
</evidence>
<reference evidence="4" key="1">
    <citation type="submission" date="2017-02" db="UniProtKB">
        <authorList>
            <consortium name="WormBaseParasite"/>
        </authorList>
    </citation>
    <scope>IDENTIFICATION</scope>
</reference>
<name>A0A0R3PL60_ANGCS</name>
<sequence>MASIENLPTNTVELTVRCAFQASKDIKVLCPLHWTIRMLKEHLHQAVTSQRLIFSGACLTDDMIIKDVIDQRWYEYQSFMMSQMGYAAPLGQQIGTGGNNRQTMNIPIARVLTARDGHAGVVPPNQADANVVQAAQQIPAEANVAAAAAVPGGRRDVLDLVYRAFRVLLFLSAVLLYSSVERFLAVITIALFIFFIQLRRNQERQARVSGPAEPNVNNNNAGEQSHGAAEEVQPAYIAPTPPTGFQIFFATCYSFITSFFTSLVPDHPVPIDLN</sequence>
<protein>
    <submittedName>
        <fullName evidence="4">Ubiquitin-like domain-containing protein</fullName>
    </submittedName>
</protein>
<dbReference type="PANTHER" id="PTHR12943">
    <property type="entry name" value="HOMOCYSTEINE-RESPONSIVE ENDOPLASMIC RETICULUM-RESIDENT UNIQUITIN-LIKE DOMAIN HERPUD PROTEIN FAMILY MEMBER"/>
    <property type="match status" value="1"/>
</dbReference>
<dbReference type="OMA" id="DQTVDCM"/>
<dbReference type="Gene3D" id="3.10.20.90">
    <property type="entry name" value="Phosphatidylinositol 3-kinase Catalytic Subunit, Chain A, domain 1"/>
    <property type="match status" value="1"/>
</dbReference>
<organism evidence="4">
    <name type="scientific">Angiostrongylus costaricensis</name>
    <name type="common">Nematode worm</name>
    <dbReference type="NCBI Taxonomy" id="334426"/>
    <lineage>
        <taxon>Eukaryota</taxon>
        <taxon>Metazoa</taxon>
        <taxon>Ecdysozoa</taxon>
        <taxon>Nematoda</taxon>
        <taxon>Chromadorea</taxon>
        <taxon>Rhabditida</taxon>
        <taxon>Rhabditina</taxon>
        <taxon>Rhabditomorpha</taxon>
        <taxon>Strongyloidea</taxon>
        <taxon>Metastrongylidae</taxon>
        <taxon>Angiostrongylus</taxon>
    </lineage>
</organism>
<dbReference type="SUPFAM" id="SSF54236">
    <property type="entry name" value="Ubiquitin-like"/>
    <property type="match status" value="1"/>
</dbReference>
<reference evidence="2 3" key="2">
    <citation type="submission" date="2018-11" db="EMBL/GenBank/DDBJ databases">
        <authorList>
            <consortium name="Pathogen Informatics"/>
        </authorList>
    </citation>
    <scope>NUCLEOTIDE SEQUENCE [LARGE SCALE GENOMIC DNA]</scope>
    <source>
        <strain evidence="2 3">Costa Rica</strain>
    </source>
</reference>
<dbReference type="InterPro" id="IPR039751">
    <property type="entry name" value="HERPUD1/2"/>
</dbReference>
<keyword evidence="3" id="KW-1185">Reference proteome</keyword>
<accession>A0A0R3PL60</accession>
<dbReference type="Proteomes" id="UP000267027">
    <property type="component" value="Unassembled WGS sequence"/>
</dbReference>
<dbReference type="OrthoDB" id="21589at2759"/>
<dbReference type="WBParaSite" id="ACOC_0000545101-mRNA-1">
    <property type="protein sequence ID" value="ACOC_0000545101-mRNA-1"/>
    <property type="gene ID" value="ACOC_0000545101"/>
</dbReference>
<dbReference type="InterPro" id="IPR029071">
    <property type="entry name" value="Ubiquitin-like_domsf"/>
</dbReference>
<gene>
    <name evidence="2" type="ORF">ACOC_LOCUS5452</name>
</gene>
<evidence type="ECO:0000313" key="4">
    <source>
        <dbReference type="WBParaSite" id="ACOC_0000545101-mRNA-1"/>
    </source>
</evidence>
<proteinExistence type="predicted"/>
<dbReference type="EMBL" id="UYYA01003872">
    <property type="protein sequence ID" value="VDM57037.1"/>
    <property type="molecule type" value="Genomic_DNA"/>
</dbReference>
<dbReference type="GO" id="GO:0030968">
    <property type="term" value="P:endoplasmic reticulum unfolded protein response"/>
    <property type="evidence" value="ECO:0007669"/>
    <property type="project" value="TreeGrafter"/>
</dbReference>